<accession>K0RNH0</accession>
<name>K0RNH0_THAOC</name>
<feature type="non-terminal residue" evidence="1">
    <location>
        <position position="1"/>
    </location>
</feature>
<comment type="caution">
    <text evidence="1">The sequence shown here is derived from an EMBL/GenBank/DDBJ whole genome shotgun (WGS) entry which is preliminary data.</text>
</comment>
<gene>
    <name evidence="1" type="ORF">THAOC_24976</name>
</gene>
<sequence length="32" mass="3721">NTYLILFYLFLYDIMELVKKWVGARVVKGGGL</sequence>
<keyword evidence="2" id="KW-1185">Reference proteome</keyword>
<dbReference type="Proteomes" id="UP000266841">
    <property type="component" value="Unassembled WGS sequence"/>
</dbReference>
<organism evidence="1 2">
    <name type="scientific">Thalassiosira oceanica</name>
    <name type="common">Marine diatom</name>
    <dbReference type="NCBI Taxonomy" id="159749"/>
    <lineage>
        <taxon>Eukaryota</taxon>
        <taxon>Sar</taxon>
        <taxon>Stramenopiles</taxon>
        <taxon>Ochrophyta</taxon>
        <taxon>Bacillariophyta</taxon>
        <taxon>Coscinodiscophyceae</taxon>
        <taxon>Thalassiosirophycidae</taxon>
        <taxon>Thalassiosirales</taxon>
        <taxon>Thalassiosiraceae</taxon>
        <taxon>Thalassiosira</taxon>
    </lineage>
</organism>
<evidence type="ECO:0000313" key="2">
    <source>
        <dbReference type="Proteomes" id="UP000266841"/>
    </source>
</evidence>
<proteinExistence type="predicted"/>
<evidence type="ECO:0000313" key="1">
    <source>
        <dbReference type="EMBL" id="EJK55303.1"/>
    </source>
</evidence>
<reference evidence="1 2" key="1">
    <citation type="journal article" date="2012" name="Genome Biol.">
        <title>Genome and low-iron response of an oceanic diatom adapted to chronic iron limitation.</title>
        <authorList>
            <person name="Lommer M."/>
            <person name="Specht M."/>
            <person name="Roy A.S."/>
            <person name="Kraemer L."/>
            <person name="Andreson R."/>
            <person name="Gutowska M.A."/>
            <person name="Wolf J."/>
            <person name="Bergner S.V."/>
            <person name="Schilhabel M.B."/>
            <person name="Klostermeier U.C."/>
            <person name="Beiko R.G."/>
            <person name="Rosenstiel P."/>
            <person name="Hippler M."/>
            <person name="Laroche J."/>
        </authorList>
    </citation>
    <scope>NUCLEOTIDE SEQUENCE [LARGE SCALE GENOMIC DNA]</scope>
    <source>
        <strain evidence="1 2">CCMP1005</strain>
    </source>
</reference>
<dbReference type="EMBL" id="AGNL01034346">
    <property type="protein sequence ID" value="EJK55303.1"/>
    <property type="molecule type" value="Genomic_DNA"/>
</dbReference>
<protein>
    <submittedName>
        <fullName evidence="1">Uncharacterized protein</fullName>
    </submittedName>
</protein>
<dbReference type="AlphaFoldDB" id="K0RNH0"/>